<dbReference type="OrthoDB" id="8959812at2"/>
<name>A0A3G8GVU4_9BURK</name>
<reference evidence="2" key="1">
    <citation type="submission" date="2018-11" db="EMBL/GenBank/DDBJ databases">
        <title>FDA dAtabase for Regulatory Grade micrObial Sequences (FDA-ARGOS): Supporting development and validation of Infectious Disease Dx tests.</title>
        <authorList>
            <person name="Goldberg B."/>
            <person name="Campos J."/>
            <person name="Tallon L."/>
            <person name="Sadzewicz L."/>
            <person name="Zhao X."/>
            <person name="Vavikolanu K."/>
            <person name="Mehta A."/>
            <person name="Aluvathingal J."/>
            <person name="Nadendla S."/>
            <person name="Geyer C."/>
            <person name="Nandy P."/>
            <person name="Yan Y."/>
            <person name="Sichtig H."/>
        </authorList>
    </citation>
    <scope>NUCLEOTIDE SEQUENCE [LARGE SCALE GENOMIC DNA]</scope>
    <source>
        <strain evidence="2">FDAARGOS_614</strain>
        <plasmid evidence="2">unnamed1</plasmid>
    </source>
</reference>
<dbReference type="AlphaFoldDB" id="A0A3G8GVU4"/>
<sequence>MTAKKSTTALELGWPRRRQESGYFSEVEALTDGIRLDAEFAEEPWLVLCQVSDSFLSEDSGVDARGVHAQAFRQGESFPRAYAEFDLLSPCAGQALEEWQFLDACDSASSALSSMAIALSQSAVQDVGGLLGSAPILHLSRIEVRADQQGQGLGEWLGQFMLRWLCSSFAPGLLIVQPFPLQFESCSPCEGTPSHAAFRDEFEAAAATLAGYYSRTLNVNAVREGDSHLIGALAGWRLLVDEFGWSLAPQKESE</sequence>
<accession>A0A3G8GVU4</accession>
<organism evidence="1 2">
    <name type="scientific">Cupriavidus pauculus</name>
    <dbReference type="NCBI Taxonomy" id="82633"/>
    <lineage>
        <taxon>Bacteria</taxon>
        <taxon>Pseudomonadati</taxon>
        <taxon>Pseudomonadota</taxon>
        <taxon>Betaproteobacteria</taxon>
        <taxon>Burkholderiales</taxon>
        <taxon>Burkholderiaceae</taxon>
        <taxon>Cupriavidus</taxon>
    </lineage>
</organism>
<dbReference type="KEGG" id="cpau:EHF44_01065"/>
<keyword evidence="1" id="KW-0614">Plasmid</keyword>
<proteinExistence type="predicted"/>
<geneLocation type="plasmid" evidence="1">
    <name>unnamed1</name>
</geneLocation>
<protein>
    <submittedName>
        <fullName evidence="1">Uncharacterized protein</fullName>
    </submittedName>
</protein>
<dbReference type="EMBL" id="CP033968">
    <property type="protein sequence ID" value="AZG12100.1"/>
    <property type="molecule type" value="Genomic_DNA"/>
</dbReference>
<gene>
    <name evidence="1" type="ORF">EHF44_01065</name>
</gene>
<evidence type="ECO:0000313" key="1">
    <source>
        <dbReference type="EMBL" id="AZG12100.1"/>
    </source>
</evidence>
<dbReference type="RefSeq" id="WP_017510891.1">
    <property type="nucleotide sequence ID" value="NZ_CP033968.1"/>
</dbReference>
<evidence type="ECO:0000313" key="2">
    <source>
        <dbReference type="Proteomes" id="UP000270411"/>
    </source>
</evidence>
<dbReference type="Proteomes" id="UP000270411">
    <property type="component" value="Plasmid unnamed1"/>
</dbReference>